<dbReference type="InterPro" id="IPR050638">
    <property type="entry name" value="AA-Vitamin_Transporters"/>
</dbReference>
<evidence type="ECO:0000256" key="6">
    <source>
        <dbReference type="SAM" id="Phobius"/>
    </source>
</evidence>
<dbReference type="PANTHER" id="PTHR32322">
    <property type="entry name" value="INNER MEMBRANE TRANSPORTER"/>
    <property type="match status" value="1"/>
</dbReference>
<reference evidence="8 9" key="1">
    <citation type="submission" date="2018-05" db="EMBL/GenBank/DDBJ databases">
        <title>Genomic Encyclopedia of Type Strains, Phase IV (KMG-IV): sequencing the most valuable type-strain genomes for metagenomic binning, comparative biology and taxonomic classification.</title>
        <authorList>
            <person name="Goeker M."/>
        </authorList>
    </citation>
    <scope>NUCLEOTIDE SEQUENCE [LARGE SCALE GENOMIC DNA]</scope>
    <source>
        <strain evidence="8 9">DSM 24906</strain>
    </source>
</reference>
<comment type="similarity">
    <text evidence="2">Belongs to the EamA transporter family.</text>
</comment>
<evidence type="ECO:0000313" key="9">
    <source>
        <dbReference type="Proteomes" id="UP000245921"/>
    </source>
</evidence>
<evidence type="ECO:0000259" key="7">
    <source>
        <dbReference type="Pfam" id="PF00892"/>
    </source>
</evidence>
<feature type="transmembrane region" description="Helical" evidence="6">
    <location>
        <begin position="36"/>
        <end position="57"/>
    </location>
</feature>
<feature type="transmembrane region" description="Helical" evidence="6">
    <location>
        <begin position="248"/>
        <end position="266"/>
    </location>
</feature>
<evidence type="ECO:0000256" key="1">
    <source>
        <dbReference type="ARBA" id="ARBA00004141"/>
    </source>
</evidence>
<feature type="transmembrane region" description="Helical" evidence="6">
    <location>
        <begin position="128"/>
        <end position="146"/>
    </location>
</feature>
<sequence>MVSSQLKGWVYLLITVFFFSTIEVVTKPFAGVFDPLQITFLRFFFGGLVLLIFLLISGKMKTYKLTVKSLVLMGLIGSLNSVLSMSLLQLSVKFSNASTAAILISANPIFVVILASLILKEKITLRKVVSMAVGALGIIIILMSNSSGDSTLGLLYGVLATISFALYTVLVKKYVKEIPSIIFVTFSFLLSSIIFYIVLLIFKIPVFTFEIESFNVIWMLAYISIFVTGIAYITFFKAFEVLDASKGSFSYLLKPVISMIMAYLFLNEIPNNMKLIGTVFIILSVAIIALKGKKNKI</sequence>
<feature type="transmembrane region" description="Helical" evidence="6">
    <location>
        <begin position="182"/>
        <end position="204"/>
    </location>
</feature>
<dbReference type="PANTHER" id="PTHR32322:SF2">
    <property type="entry name" value="EAMA DOMAIN-CONTAINING PROTEIN"/>
    <property type="match status" value="1"/>
</dbReference>
<comment type="subcellular location">
    <subcellularLocation>
        <location evidence="1">Membrane</location>
        <topology evidence="1">Multi-pass membrane protein</topology>
    </subcellularLocation>
</comment>
<dbReference type="Proteomes" id="UP000245921">
    <property type="component" value="Unassembled WGS sequence"/>
</dbReference>
<feature type="transmembrane region" description="Helical" evidence="6">
    <location>
        <begin position="152"/>
        <end position="170"/>
    </location>
</feature>
<dbReference type="InterPro" id="IPR037185">
    <property type="entry name" value="EmrE-like"/>
</dbReference>
<name>A0AA45HI76_9BACT</name>
<organism evidence="8 9">
    <name type="scientific">Oceanotoga teriensis</name>
    <dbReference type="NCBI Taxonomy" id="515440"/>
    <lineage>
        <taxon>Bacteria</taxon>
        <taxon>Thermotogati</taxon>
        <taxon>Thermotogota</taxon>
        <taxon>Thermotogae</taxon>
        <taxon>Petrotogales</taxon>
        <taxon>Petrotogaceae</taxon>
        <taxon>Oceanotoga</taxon>
    </lineage>
</organism>
<gene>
    <name evidence="8" type="ORF">C7380_11555</name>
</gene>
<evidence type="ECO:0000256" key="4">
    <source>
        <dbReference type="ARBA" id="ARBA00022989"/>
    </source>
</evidence>
<feature type="transmembrane region" description="Helical" evidence="6">
    <location>
        <begin position="69"/>
        <end position="88"/>
    </location>
</feature>
<protein>
    <submittedName>
        <fullName evidence="8">Threonine/homoserine efflux transporter RhtA</fullName>
    </submittedName>
</protein>
<keyword evidence="3 6" id="KW-0812">Transmembrane</keyword>
<evidence type="ECO:0000256" key="5">
    <source>
        <dbReference type="ARBA" id="ARBA00023136"/>
    </source>
</evidence>
<dbReference type="AlphaFoldDB" id="A0AA45HI76"/>
<keyword evidence="9" id="KW-1185">Reference proteome</keyword>
<feature type="transmembrane region" description="Helical" evidence="6">
    <location>
        <begin position="100"/>
        <end position="119"/>
    </location>
</feature>
<dbReference type="SUPFAM" id="SSF103481">
    <property type="entry name" value="Multidrug resistance efflux transporter EmrE"/>
    <property type="match status" value="2"/>
</dbReference>
<comment type="caution">
    <text evidence="8">The sequence shown here is derived from an EMBL/GenBank/DDBJ whole genome shotgun (WGS) entry which is preliminary data.</text>
</comment>
<keyword evidence="5 6" id="KW-0472">Membrane</keyword>
<dbReference type="Pfam" id="PF00892">
    <property type="entry name" value="EamA"/>
    <property type="match status" value="2"/>
</dbReference>
<evidence type="ECO:0000256" key="2">
    <source>
        <dbReference type="ARBA" id="ARBA00007362"/>
    </source>
</evidence>
<dbReference type="InterPro" id="IPR000620">
    <property type="entry name" value="EamA_dom"/>
</dbReference>
<feature type="domain" description="EamA" evidence="7">
    <location>
        <begin position="152"/>
        <end position="289"/>
    </location>
</feature>
<accession>A0AA45HI76</accession>
<feature type="transmembrane region" description="Helical" evidence="6">
    <location>
        <begin position="272"/>
        <end position="290"/>
    </location>
</feature>
<feature type="domain" description="EamA" evidence="7">
    <location>
        <begin position="7"/>
        <end position="142"/>
    </location>
</feature>
<proteinExistence type="inferred from homology"/>
<evidence type="ECO:0000313" key="8">
    <source>
        <dbReference type="EMBL" id="PWJ89329.1"/>
    </source>
</evidence>
<keyword evidence="4 6" id="KW-1133">Transmembrane helix</keyword>
<feature type="transmembrane region" description="Helical" evidence="6">
    <location>
        <begin position="216"/>
        <end position="236"/>
    </location>
</feature>
<evidence type="ECO:0000256" key="3">
    <source>
        <dbReference type="ARBA" id="ARBA00022692"/>
    </source>
</evidence>
<dbReference type="EMBL" id="QGGI01000015">
    <property type="protein sequence ID" value="PWJ89329.1"/>
    <property type="molecule type" value="Genomic_DNA"/>
</dbReference>
<feature type="transmembrane region" description="Helical" evidence="6">
    <location>
        <begin position="9"/>
        <end position="30"/>
    </location>
</feature>
<dbReference type="GO" id="GO:0016020">
    <property type="term" value="C:membrane"/>
    <property type="evidence" value="ECO:0007669"/>
    <property type="project" value="UniProtKB-SubCell"/>
</dbReference>